<evidence type="ECO:0000256" key="1">
    <source>
        <dbReference type="SAM" id="MobiDB-lite"/>
    </source>
</evidence>
<keyword evidence="3" id="KW-1185">Reference proteome</keyword>
<evidence type="ECO:0000313" key="3">
    <source>
        <dbReference type="Proteomes" id="UP000054408"/>
    </source>
</evidence>
<sequence length="390" mass="41923">MCDNPSFNGAYANRGSATPELELYAGSSSLPGLDFVRLVGSPSPSLCLSMPTTPELDSRPSVSMSPSEGASSPPQEMDSSLSVDELLSGVSLTSSPEGISDMLTPSELGVWSSLSASPGDPIFVGNSSSWATSSYASSATSSSPQPETVPLMAEPQPMIRTLAERRNSVKNVLKAQFAKIADLFPQPAKKRSCDRIRVKRVPLLVEGVIDRLLTALSPDKLPPFERVIRKSTPAIPSAVFAALEAGSPTGAVRALNLPECRLMEVYHSTSGDRANAIVEHVKAMFDEDADTPFQNLFNLFVKFFCALALIMACGSPSSNCFKTDEVVQGMLNSLYNLACKGQLKTTARAVEAWFAKYDMPPIGSKRARTPATFDSDDNARRSKRHQGLKY</sequence>
<accession>A0A0L0DJ99</accession>
<dbReference type="GeneID" id="25566475"/>
<proteinExistence type="predicted"/>
<protein>
    <submittedName>
        <fullName evidence="2">Uncharacterized protein</fullName>
    </submittedName>
</protein>
<dbReference type="RefSeq" id="XP_013756070.1">
    <property type="nucleotide sequence ID" value="XM_013900616.1"/>
</dbReference>
<dbReference type="EMBL" id="GL349467">
    <property type="protein sequence ID" value="KNC51403.1"/>
    <property type="molecule type" value="Genomic_DNA"/>
</dbReference>
<feature type="compositionally biased region" description="Polar residues" evidence="1">
    <location>
        <begin position="60"/>
        <end position="81"/>
    </location>
</feature>
<name>A0A0L0DJ99_THETB</name>
<feature type="region of interest" description="Disordered" evidence="1">
    <location>
        <begin position="365"/>
        <end position="390"/>
    </location>
</feature>
<evidence type="ECO:0000313" key="2">
    <source>
        <dbReference type="EMBL" id="KNC51403.1"/>
    </source>
</evidence>
<feature type="compositionally biased region" description="Basic residues" evidence="1">
    <location>
        <begin position="381"/>
        <end position="390"/>
    </location>
</feature>
<organism evidence="2 3">
    <name type="scientific">Thecamonas trahens ATCC 50062</name>
    <dbReference type="NCBI Taxonomy" id="461836"/>
    <lineage>
        <taxon>Eukaryota</taxon>
        <taxon>Apusozoa</taxon>
        <taxon>Apusomonadida</taxon>
        <taxon>Apusomonadidae</taxon>
        <taxon>Thecamonas</taxon>
    </lineage>
</organism>
<dbReference type="AlphaFoldDB" id="A0A0L0DJ99"/>
<gene>
    <name evidence="2" type="ORF">AMSG_07588</name>
</gene>
<reference evidence="2 3" key="1">
    <citation type="submission" date="2010-05" db="EMBL/GenBank/DDBJ databases">
        <title>The Genome Sequence of Thecamonas trahens ATCC 50062.</title>
        <authorList>
            <consortium name="The Broad Institute Genome Sequencing Platform"/>
            <person name="Russ C."/>
            <person name="Cuomo C."/>
            <person name="Shea T."/>
            <person name="Young S.K."/>
            <person name="Zeng Q."/>
            <person name="Koehrsen M."/>
            <person name="Haas B."/>
            <person name="Borodovsky M."/>
            <person name="Guigo R."/>
            <person name="Alvarado L."/>
            <person name="Berlin A."/>
            <person name="Bochicchio J."/>
            <person name="Borenstein D."/>
            <person name="Chapman S."/>
            <person name="Chen Z."/>
            <person name="Freedman E."/>
            <person name="Gellesch M."/>
            <person name="Goldberg J."/>
            <person name="Griggs A."/>
            <person name="Gujja S."/>
            <person name="Heilman E."/>
            <person name="Heiman D."/>
            <person name="Hepburn T."/>
            <person name="Howarth C."/>
            <person name="Jen D."/>
            <person name="Larson L."/>
            <person name="Mehta T."/>
            <person name="Park D."/>
            <person name="Pearson M."/>
            <person name="Roberts A."/>
            <person name="Saif S."/>
            <person name="Shenoy N."/>
            <person name="Sisk P."/>
            <person name="Stolte C."/>
            <person name="Sykes S."/>
            <person name="Thomson T."/>
            <person name="Walk T."/>
            <person name="White J."/>
            <person name="Yandava C."/>
            <person name="Burger G."/>
            <person name="Gray M.W."/>
            <person name="Holland P.W.H."/>
            <person name="King N."/>
            <person name="Lang F.B.F."/>
            <person name="Roger A.J."/>
            <person name="Ruiz-Trillo I."/>
            <person name="Lander E."/>
            <person name="Nusbaum C."/>
        </authorList>
    </citation>
    <scope>NUCLEOTIDE SEQUENCE [LARGE SCALE GENOMIC DNA]</scope>
    <source>
        <strain evidence="2 3">ATCC 50062</strain>
    </source>
</reference>
<feature type="region of interest" description="Disordered" evidence="1">
    <location>
        <begin position="46"/>
        <end position="81"/>
    </location>
</feature>
<dbReference type="Proteomes" id="UP000054408">
    <property type="component" value="Unassembled WGS sequence"/>
</dbReference>